<evidence type="ECO:0000313" key="1">
    <source>
        <dbReference type="EMBL" id="ORM90656.1"/>
    </source>
</evidence>
<reference evidence="1 2" key="1">
    <citation type="journal article" date="2017" name="Antonie Van Leeuwenhoek">
        <title>Phylogenomic resolution of the bacterial genus Pantoea and its relationship with Erwinia and Tatumella.</title>
        <authorList>
            <person name="Palmer M."/>
            <person name="Steenkamp E.T."/>
            <person name="Coetzee M.P."/>
            <person name="Chan W.Y."/>
            <person name="van Zyl E."/>
            <person name="De Maayer P."/>
            <person name="Coutinho T.A."/>
            <person name="Blom J."/>
            <person name="Smits T.H."/>
            <person name="Duffy B."/>
            <person name="Venter S.N."/>
        </authorList>
    </citation>
    <scope>NUCLEOTIDE SEQUENCE [LARGE SCALE GENOMIC DNA]</scope>
    <source>
        <strain evidence="1 2">LMG 5345</strain>
    </source>
</reference>
<keyword evidence="2" id="KW-1185">Reference proteome</keyword>
<gene>
    <name evidence="1" type="ORF">HA46_19340</name>
</gene>
<sequence length="176" mass="20531">MTYNLFLRDSIILNINFMSSAGVRINSAHSLTRGAFNVKIIFISLPPAYKGHTTLPYDSDTLIFTVIYIGTNRQWCTIAIFDNQKDRITYQSFDIHFNCRAHTRNYSTFAFKHIYLHRKSFCIDGYSIFTIGSQRRNDSKTIRIDFRTVAVHEFRSLCAWCFNQCKRIVTKPWSGS</sequence>
<comment type="caution">
    <text evidence="1">The sequence shown here is derived from an EMBL/GenBank/DDBJ whole genome shotgun (WGS) entry which is preliminary data.</text>
</comment>
<protein>
    <submittedName>
        <fullName evidence="1">Uncharacterized protein</fullName>
    </submittedName>
</protein>
<organism evidence="1 2">
    <name type="scientific">Pantoea septica</name>
    <dbReference type="NCBI Taxonomy" id="472695"/>
    <lineage>
        <taxon>Bacteria</taxon>
        <taxon>Pseudomonadati</taxon>
        <taxon>Pseudomonadota</taxon>
        <taxon>Gammaproteobacteria</taxon>
        <taxon>Enterobacterales</taxon>
        <taxon>Erwiniaceae</taxon>
        <taxon>Pantoea</taxon>
    </lineage>
</organism>
<accession>A0ABX3UM92</accession>
<name>A0ABX3UM92_9GAMM</name>
<proteinExistence type="predicted"/>
<dbReference type="Proteomes" id="UP000193785">
    <property type="component" value="Unassembled WGS sequence"/>
</dbReference>
<dbReference type="EMBL" id="MLJJ01000058">
    <property type="protein sequence ID" value="ORM90656.1"/>
    <property type="molecule type" value="Genomic_DNA"/>
</dbReference>
<evidence type="ECO:0000313" key="2">
    <source>
        <dbReference type="Proteomes" id="UP000193785"/>
    </source>
</evidence>